<organism evidence="3 4">
    <name type="scientific">Georgenia deserti</name>
    <dbReference type="NCBI Taxonomy" id="2093781"/>
    <lineage>
        <taxon>Bacteria</taxon>
        <taxon>Bacillati</taxon>
        <taxon>Actinomycetota</taxon>
        <taxon>Actinomycetes</taxon>
        <taxon>Micrococcales</taxon>
        <taxon>Bogoriellaceae</taxon>
        <taxon>Georgenia</taxon>
    </lineage>
</organism>
<dbReference type="EMBL" id="JBHUEE010000003">
    <property type="protein sequence ID" value="MFD1717551.1"/>
    <property type="molecule type" value="Genomic_DNA"/>
</dbReference>
<comment type="similarity">
    <text evidence="1">Belongs to the F420H(2)-dependent quinone reductase family.</text>
</comment>
<reference evidence="4" key="1">
    <citation type="journal article" date="2019" name="Int. J. Syst. Evol. Microbiol.">
        <title>The Global Catalogue of Microorganisms (GCM) 10K type strain sequencing project: providing services to taxonomists for standard genome sequencing and annotation.</title>
        <authorList>
            <consortium name="The Broad Institute Genomics Platform"/>
            <consortium name="The Broad Institute Genome Sequencing Center for Infectious Disease"/>
            <person name="Wu L."/>
            <person name="Ma J."/>
        </authorList>
    </citation>
    <scope>NUCLEOTIDE SEQUENCE [LARGE SCALE GENOMIC DNA]</scope>
    <source>
        <strain evidence="4">JCM 17130</strain>
    </source>
</reference>
<dbReference type="Pfam" id="PF04075">
    <property type="entry name" value="F420H2_quin_red"/>
    <property type="match status" value="1"/>
</dbReference>
<sequence length="162" mass="18186">MSRRASVPPRWFVTTAWRMHRALYRASGGRSGLWTPSEKRPWGTLRLTTTGRRTGRERAAILGYLPDGEDVAVLAMNGWGEGEPAWWLNLRATPAATMHLPGRVPQPVLARAAEAEERDRLWARWRTVEPNLDDYAALRSTPTAVVVLTPAPSSRRPRIGPR</sequence>
<dbReference type="Proteomes" id="UP001597277">
    <property type="component" value="Unassembled WGS sequence"/>
</dbReference>
<proteinExistence type="inferred from homology"/>
<protein>
    <submittedName>
        <fullName evidence="3">Nitroreductase/quinone reductase family protein</fullName>
    </submittedName>
</protein>
<gene>
    <name evidence="3" type="ORF">ACFSE6_06870</name>
</gene>
<dbReference type="NCBIfam" id="TIGR00026">
    <property type="entry name" value="hi_GC_TIGR00026"/>
    <property type="match status" value="1"/>
</dbReference>
<dbReference type="InterPro" id="IPR004378">
    <property type="entry name" value="F420H2_quin_Rdtase"/>
</dbReference>
<dbReference type="PANTHER" id="PTHR39428:SF3">
    <property type="entry name" value="DEAZAFLAVIN-DEPENDENT NITROREDUCTASE"/>
    <property type="match status" value="1"/>
</dbReference>
<comment type="caution">
    <text evidence="3">The sequence shown here is derived from an EMBL/GenBank/DDBJ whole genome shotgun (WGS) entry which is preliminary data.</text>
</comment>
<evidence type="ECO:0000313" key="3">
    <source>
        <dbReference type="EMBL" id="MFD1717551.1"/>
    </source>
</evidence>
<dbReference type="PANTHER" id="PTHR39428">
    <property type="entry name" value="F420H(2)-DEPENDENT QUINONE REDUCTASE RV1261C"/>
    <property type="match status" value="1"/>
</dbReference>
<dbReference type="InterPro" id="IPR012349">
    <property type="entry name" value="Split_barrel_FMN-bd"/>
</dbReference>
<dbReference type="Gene3D" id="2.30.110.10">
    <property type="entry name" value="Electron Transport, Fmn-binding Protein, Chain A"/>
    <property type="match status" value="1"/>
</dbReference>
<keyword evidence="4" id="KW-1185">Reference proteome</keyword>
<comment type="catalytic activity">
    <reaction evidence="2">
        <text>oxidized coenzyme F420-(gamma-L-Glu)(n) + a quinol + H(+) = reduced coenzyme F420-(gamma-L-Glu)(n) + a quinone</text>
        <dbReference type="Rhea" id="RHEA:39663"/>
        <dbReference type="Rhea" id="RHEA-COMP:12939"/>
        <dbReference type="Rhea" id="RHEA-COMP:14378"/>
        <dbReference type="ChEBI" id="CHEBI:15378"/>
        <dbReference type="ChEBI" id="CHEBI:24646"/>
        <dbReference type="ChEBI" id="CHEBI:132124"/>
        <dbReference type="ChEBI" id="CHEBI:133980"/>
        <dbReference type="ChEBI" id="CHEBI:139511"/>
    </reaction>
</comment>
<dbReference type="RefSeq" id="WP_388004072.1">
    <property type="nucleotide sequence ID" value="NZ_JBHUEE010000003.1"/>
</dbReference>
<evidence type="ECO:0000313" key="4">
    <source>
        <dbReference type="Proteomes" id="UP001597277"/>
    </source>
</evidence>
<accession>A0ABW4L654</accession>
<name>A0ABW4L654_9MICO</name>
<evidence type="ECO:0000256" key="2">
    <source>
        <dbReference type="ARBA" id="ARBA00049106"/>
    </source>
</evidence>
<evidence type="ECO:0000256" key="1">
    <source>
        <dbReference type="ARBA" id="ARBA00008710"/>
    </source>
</evidence>